<feature type="transmembrane region" description="Helical" evidence="2">
    <location>
        <begin position="416"/>
        <end position="444"/>
    </location>
</feature>
<evidence type="ECO:0000256" key="2">
    <source>
        <dbReference type="SAM" id="Phobius"/>
    </source>
</evidence>
<gene>
    <name evidence="4" type="ORF">LOTGIDRAFT_157007</name>
</gene>
<dbReference type="Pfam" id="PF01757">
    <property type="entry name" value="Acyl_transf_3"/>
    <property type="match status" value="1"/>
</dbReference>
<proteinExistence type="predicted"/>
<dbReference type="OrthoDB" id="207378at2759"/>
<sequence length="780" mass="87975">MLNSKYVKLMSAESLTKGSKELWKHVSSETSNEQSNITTAKIDLEWLQQVADELYDDDSISFVRGIFQPFSNLLNMIPSQFLGDKCPKDSLELLMGVTLLDKWALQMIDASGKPSRNLLQGNNIWFGSYDDCLKIHHTVPDNTGHVIDGAYATMKMPLPKDVTLMFSAGLNVFGESSEYLRWDLCVPKSCSSDQIISMFHTTQLRSLGFSIASVDFVGPKSLEGDTASYVSIAILGCFVLLCIIGTIWDIIQDRYTTSTKAADNCHQNSGKQTGTGTGTVINDDGQLSTRRDAIVKQTPDNFNTVDHRQRNDMSESNGISQPSNSLQLTSVHVEDVVLKESKPSLQKSNLSRVLLAFSVRENGRKLLNCSTPPGSLGCLNGIRVLSMAWVILGHSIRMSIEQLENKTDLWNMSKTFWFQFIPNGSLSVDTFFFLSGLLVSYLFIREVQKIGKVSIKQMGLFYFHRFWRLTPLYMIVIMIYTNLTKYFIEGPMENRLKALLITEESCKSSWWTNLLYINNLYFGNHRMCMGWSWYLANDMQFYILSPLVLVPLALGYRVIGLLIILCMVASQIISTGYIAWHNGNPTLETQHGAQFFKEVYIKPYARIGVYAIGLLLGYIINRTKGKQHISGVVVLFVGTLVAGTAGLLVNYLTYDQFIGDHTHWESESNIAFQTLFRPVWALALFWLVFVCVHGYGGFVNTILSWGAWIPLSRLTYAAYLIHLIVLTVFLGNMRGYGYLTRFYIMNNYIGIFAITYAASFIISVVVEAPFLALEKVMFKR</sequence>
<evidence type="ECO:0000256" key="1">
    <source>
        <dbReference type="SAM" id="MobiDB-lite"/>
    </source>
</evidence>
<dbReference type="KEGG" id="lgi:LOTGIDRAFT_157007"/>
<dbReference type="InterPro" id="IPR006621">
    <property type="entry name" value="Nose-resist-to-fluoxetine_N"/>
</dbReference>
<feature type="transmembrane region" description="Helical" evidence="2">
    <location>
        <begin position="600"/>
        <end position="620"/>
    </location>
</feature>
<feature type="transmembrane region" description="Helical" evidence="2">
    <location>
        <begin position="229"/>
        <end position="251"/>
    </location>
</feature>
<dbReference type="CTD" id="20237164"/>
<dbReference type="GeneID" id="20237164"/>
<dbReference type="PANTHER" id="PTHR11161">
    <property type="entry name" value="O-ACYLTRANSFERASE"/>
    <property type="match status" value="1"/>
</dbReference>
<dbReference type="SMART" id="SM00703">
    <property type="entry name" value="NRF"/>
    <property type="match status" value="1"/>
</dbReference>
<feature type="transmembrane region" description="Helical" evidence="2">
    <location>
        <begin position="561"/>
        <end position="580"/>
    </location>
</feature>
<protein>
    <recommendedName>
        <fullName evidence="3">Nose resistant-to-fluoxetine protein N-terminal domain-containing protein</fullName>
    </recommendedName>
</protein>
<feature type="transmembrane region" description="Helical" evidence="2">
    <location>
        <begin position="674"/>
        <end position="695"/>
    </location>
</feature>
<feature type="region of interest" description="Disordered" evidence="1">
    <location>
        <begin position="262"/>
        <end position="284"/>
    </location>
</feature>
<evidence type="ECO:0000313" key="4">
    <source>
        <dbReference type="EMBL" id="ESP03047.1"/>
    </source>
</evidence>
<feature type="domain" description="Nose resistant-to-fluoxetine protein N-terminal" evidence="3">
    <location>
        <begin position="83"/>
        <end position="232"/>
    </location>
</feature>
<feature type="transmembrane region" description="Helical" evidence="2">
    <location>
        <begin position="632"/>
        <end position="654"/>
    </location>
</feature>
<reference evidence="4 5" key="1">
    <citation type="journal article" date="2013" name="Nature">
        <title>Insights into bilaterian evolution from three spiralian genomes.</title>
        <authorList>
            <person name="Simakov O."/>
            <person name="Marletaz F."/>
            <person name="Cho S.J."/>
            <person name="Edsinger-Gonzales E."/>
            <person name="Havlak P."/>
            <person name="Hellsten U."/>
            <person name="Kuo D.H."/>
            <person name="Larsson T."/>
            <person name="Lv J."/>
            <person name="Arendt D."/>
            <person name="Savage R."/>
            <person name="Osoegawa K."/>
            <person name="de Jong P."/>
            <person name="Grimwood J."/>
            <person name="Chapman J.A."/>
            <person name="Shapiro H."/>
            <person name="Aerts A."/>
            <person name="Otillar R.P."/>
            <person name="Terry A.Y."/>
            <person name="Boore J.L."/>
            <person name="Grigoriev I.V."/>
            <person name="Lindberg D.R."/>
            <person name="Seaver E.C."/>
            <person name="Weisblat D.A."/>
            <person name="Putnam N.H."/>
            <person name="Rokhsar D.S."/>
        </authorList>
    </citation>
    <scope>NUCLEOTIDE SEQUENCE [LARGE SCALE GENOMIC DNA]</scope>
</reference>
<keyword evidence="2" id="KW-1133">Transmembrane helix</keyword>
<evidence type="ECO:0000259" key="3">
    <source>
        <dbReference type="SMART" id="SM00703"/>
    </source>
</evidence>
<keyword evidence="2" id="KW-0812">Transmembrane</keyword>
<organism evidence="4 5">
    <name type="scientific">Lottia gigantea</name>
    <name type="common">Giant owl limpet</name>
    <dbReference type="NCBI Taxonomy" id="225164"/>
    <lineage>
        <taxon>Eukaryota</taxon>
        <taxon>Metazoa</taxon>
        <taxon>Spiralia</taxon>
        <taxon>Lophotrochozoa</taxon>
        <taxon>Mollusca</taxon>
        <taxon>Gastropoda</taxon>
        <taxon>Patellogastropoda</taxon>
        <taxon>Lottioidea</taxon>
        <taxon>Lottiidae</taxon>
        <taxon>Lottia</taxon>
    </lineage>
</organism>
<name>V4BAR4_LOTGI</name>
<dbReference type="InterPro" id="IPR002656">
    <property type="entry name" value="Acyl_transf_3_dom"/>
</dbReference>
<dbReference type="AlphaFoldDB" id="V4BAR4"/>
<dbReference type="RefSeq" id="XP_009046517.1">
    <property type="nucleotide sequence ID" value="XM_009048269.1"/>
</dbReference>
<feature type="transmembrane region" description="Helical" evidence="2">
    <location>
        <begin position="539"/>
        <end position="556"/>
    </location>
</feature>
<feature type="region of interest" description="Disordered" evidence="1">
    <location>
        <begin position="298"/>
        <end position="323"/>
    </location>
</feature>
<feature type="transmembrane region" description="Helical" evidence="2">
    <location>
        <begin position="465"/>
        <end position="483"/>
    </location>
</feature>
<accession>V4BAR4</accession>
<dbReference type="OMA" id="IDSWGSF"/>
<dbReference type="InterPro" id="IPR052728">
    <property type="entry name" value="O2_lipid_transport_reg"/>
</dbReference>
<dbReference type="GO" id="GO:0016747">
    <property type="term" value="F:acyltransferase activity, transferring groups other than amino-acyl groups"/>
    <property type="evidence" value="ECO:0007669"/>
    <property type="project" value="InterPro"/>
</dbReference>
<feature type="transmembrane region" description="Helical" evidence="2">
    <location>
        <begin position="716"/>
        <end position="736"/>
    </location>
</feature>
<dbReference type="EMBL" id="KB200129">
    <property type="protein sequence ID" value="ESP03047.1"/>
    <property type="molecule type" value="Genomic_DNA"/>
</dbReference>
<dbReference type="PANTHER" id="PTHR11161:SF0">
    <property type="entry name" value="O-ACYLTRANSFERASE LIKE PROTEIN"/>
    <property type="match status" value="1"/>
</dbReference>
<dbReference type="Proteomes" id="UP000030746">
    <property type="component" value="Unassembled WGS sequence"/>
</dbReference>
<dbReference type="HOGENOM" id="CLU_007874_3_1_1"/>
<feature type="compositionally biased region" description="Polar residues" evidence="1">
    <location>
        <begin position="314"/>
        <end position="323"/>
    </location>
</feature>
<keyword evidence="2" id="KW-0472">Membrane</keyword>
<evidence type="ECO:0000313" key="5">
    <source>
        <dbReference type="Proteomes" id="UP000030746"/>
    </source>
</evidence>
<feature type="transmembrane region" description="Helical" evidence="2">
    <location>
        <begin position="748"/>
        <end position="773"/>
    </location>
</feature>
<keyword evidence="5" id="KW-1185">Reference proteome</keyword>
<dbReference type="Pfam" id="PF20146">
    <property type="entry name" value="NRF"/>
    <property type="match status" value="1"/>
</dbReference>